<feature type="domain" description="F-box" evidence="2">
    <location>
        <begin position="180"/>
        <end position="230"/>
    </location>
</feature>
<dbReference type="Pfam" id="PF12937">
    <property type="entry name" value="F-box-like"/>
    <property type="match status" value="1"/>
</dbReference>
<comment type="caution">
    <text evidence="3">The sequence shown here is derived from an EMBL/GenBank/DDBJ whole genome shotgun (WGS) entry which is preliminary data.</text>
</comment>
<name>A0ABR2I8D6_9PEZI</name>
<dbReference type="Gene3D" id="6.10.140.2040">
    <property type="match status" value="1"/>
</dbReference>
<evidence type="ECO:0000259" key="2">
    <source>
        <dbReference type="PROSITE" id="PS50181"/>
    </source>
</evidence>
<accession>A0ABR2I8D6</accession>
<dbReference type="EMBL" id="JAPCWZ010000006">
    <property type="protein sequence ID" value="KAK8859106.1"/>
    <property type="molecule type" value="Genomic_DNA"/>
</dbReference>
<gene>
    <name evidence="3" type="ORF">PGQ11_009840</name>
</gene>
<dbReference type="Proteomes" id="UP001390339">
    <property type="component" value="Unassembled WGS sequence"/>
</dbReference>
<organism evidence="3 4">
    <name type="scientific">Apiospora arundinis</name>
    <dbReference type="NCBI Taxonomy" id="335852"/>
    <lineage>
        <taxon>Eukaryota</taxon>
        <taxon>Fungi</taxon>
        <taxon>Dikarya</taxon>
        <taxon>Ascomycota</taxon>
        <taxon>Pezizomycotina</taxon>
        <taxon>Sordariomycetes</taxon>
        <taxon>Xylariomycetidae</taxon>
        <taxon>Amphisphaeriales</taxon>
        <taxon>Apiosporaceae</taxon>
        <taxon>Apiospora</taxon>
    </lineage>
</organism>
<feature type="compositionally biased region" description="Low complexity" evidence="1">
    <location>
        <begin position="1"/>
        <end position="17"/>
    </location>
</feature>
<reference evidence="3 4" key="1">
    <citation type="journal article" date="2024" name="IMA Fungus">
        <title>Apiospora arundinis, a panoply of carbohydrate-active enzymes and secondary metabolites.</title>
        <authorList>
            <person name="Sorensen T."/>
            <person name="Petersen C."/>
            <person name="Muurmann A.T."/>
            <person name="Christiansen J.V."/>
            <person name="Brundto M.L."/>
            <person name="Overgaard C.K."/>
            <person name="Boysen A.T."/>
            <person name="Wollenberg R.D."/>
            <person name="Larsen T.O."/>
            <person name="Sorensen J.L."/>
            <person name="Nielsen K.L."/>
            <person name="Sondergaard T.E."/>
        </authorList>
    </citation>
    <scope>NUCLEOTIDE SEQUENCE [LARGE SCALE GENOMIC DNA]</scope>
    <source>
        <strain evidence="3 4">AAU 773</strain>
    </source>
</reference>
<dbReference type="Gene3D" id="1.20.1280.50">
    <property type="match status" value="1"/>
</dbReference>
<keyword evidence="4" id="KW-1185">Reference proteome</keyword>
<dbReference type="InterPro" id="IPR001810">
    <property type="entry name" value="F-box_dom"/>
</dbReference>
<feature type="region of interest" description="Disordered" evidence="1">
    <location>
        <begin position="1"/>
        <end position="102"/>
    </location>
</feature>
<proteinExistence type="predicted"/>
<feature type="compositionally biased region" description="Polar residues" evidence="1">
    <location>
        <begin position="38"/>
        <end position="58"/>
    </location>
</feature>
<protein>
    <submittedName>
        <fullName evidence="3">F-box domain-containing protein</fullName>
    </submittedName>
</protein>
<evidence type="ECO:0000313" key="4">
    <source>
        <dbReference type="Proteomes" id="UP001390339"/>
    </source>
</evidence>
<evidence type="ECO:0000313" key="3">
    <source>
        <dbReference type="EMBL" id="KAK8859106.1"/>
    </source>
</evidence>
<dbReference type="InterPro" id="IPR036047">
    <property type="entry name" value="F-box-like_dom_sf"/>
</dbReference>
<feature type="region of interest" description="Disordered" evidence="1">
    <location>
        <begin position="120"/>
        <end position="158"/>
    </location>
</feature>
<feature type="compositionally biased region" description="Low complexity" evidence="1">
    <location>
        <begin position="141"/>
        <end position="158"/>
    </location>
</feature>
<dbReference type="SUPFAM" id="SSF81383">
    <property type="entry name" value="F-box domain"/>
    <property type="match status" value="1"/>
</dbReference>
<evidence type="ECO:0000256" key="1">
    <source>
        <dbReference type="SAM" id="MobiDB-lite"/>
    </source>
</evidence>
<dbReference type="PROSITE" id="PS50181">
    <property type="entry name" value="FBOX"/>
    <property type="match status" value="1"/>
</dbReference>
<dbReference type="SMART" id="SM00256">
    <property type="entry name" value="FBOX"/>
    <property type="match status" value="1"/>
</dbReference>
<dbReference type="CDD" id="cd09917">
    <property type="entry name" value="F-box_SF"/>
    <property type="match status" value="1"/>
</dbReference>
<sequence>MTRSRPSSSSPAYSANSDNATPQPEEVHGAEQDAPLSPATSSDTSGANPPSSCTSGGQSPPFLPGQNIGDLGHSRPLAAISRTDRGSPWEDLRAGTGQAAVTSSMAVGSVLQTNARRLISSSDEDAHTKSGAVTGNSKVDMPTTAMPSAPSSPSSPSSAISRVVEMSLVAGRRKSGSSIPLELDSLPNEVLMHVLSYLEVCDLLATSRTNRHLRALSLHPLLHNLRLRRARASLPPLLFSPSRPTLRDLIAKHIFLTHTTQISRRLARNLVAIRLSRRLPLRPSAETLVQRGVLPGECVPRRQGAGVVVVAPGLVAKKRAVERERLKDGLRRWVGGVWTGEVRERAEGVRRWEEKAGVGRVWRLKRFWERVGRKEGSEGTPVAT</sequence>
<feature type="compositionally biased region" description="Basic and acidic residues" evidence="1">
    <location>
        <begin position="82"/>
        <end position="93"/>
    </location>
</feature>